<dbReference type="PROSITE" id="PS00356">
    <property type="entry name" value="HTH_LACI_1"/>
    <property type="match status" value="1"/>
</dbReference>
<dbReference type="InterPro" id="IPR000843">
    <property type="entry name" value="HTH_LacI"/>
</dbReference>
<dbReference type="InterPro" id="IPR001387">
    <property type="entry name" value="Cro/C1-type_HTH"/>
</dbReference>
<feature type="region of interest" description="Disordered" evidence="4">
    <location>
        <begin position="337"/>
        <end position="361"/>
    </location>
</feature>
<gene>
    <name evidence="7" type="ORF">AB2L27_05790</name>
</gene>
<dbReference type="InterPro" id="IPR029475">
    <property type="entry name" value="DUF6807"/>
</dbReference>
<dbReference type="Proteomes" id="UP001565927">
    <property type="component" value="Unassembled WGS sequence"/>
</dbReference>
<dbReference type="SUPFAM" id="SSF47413">
    <property type="entry name" value="lambda repressor-like DNA-binding domains"/>
    <property type="match status" value="1"/>
</dbReference>
<evidence type="ECO:0000256" key="1">
    <source>
        <dbReference type="ARBA" id="ARBA00023015"/>
    </source>
</evidence>
<dbReference type="PANTHER" id="PTHR30146">
    <property type="entry name" value="LACI-RELATED TRANSCRIPTIONAL REPRESSOR"/>
    <property type="match status" value="1"/>
</dbReference>
<sequence>MPRVTRRSAAAGATISEVAAAAGVSQATVSRVMNGRATVSPQIAERVREAALALRYRPSTSARSLSLGRTGTVALIVPDLANPVFQRVMRGAVEAAEAAEHRVLVAETAGRTGRELDIVREARSRCDALVLVSPTVPDAPLRQLLGEVSPVVLVNRVLPGSPAPSVSVDHGHGLHALVEHLVGLGHRHLVHLEGPATAAATPERARTLQEAARRWDGLRVTTLPSGTRLDDGYAVADQVLQTRASAVVAFNDLVAFGVLARLNETGVAVPADLSVAGFDGIELARFATPPLTTASVDQAELGRRAVRRLLDLVAGREDAGWSVDVLVPELLVRASTGPVPPARRGSRGQDGGADGQLPPEPARWVLEGAGAHLRAAGTVLARLDDGSATPRVHSPRPFLHPVHSLAGVPVSAAGPVLHRHQNGLSLALPDVEGTNHWGGRTYVSGQGPTLLMDHGRQELTGLRAAGEGDRLEADVRWVDRDGEPQLDEQRSLTAHVLPHQEAWLLDWRSRLLPRRDLTLTSPVSRGRVGAGYGGVYWRLAHAEETVLFTAAAEGEAAVMGSRTPWLAFARRHGRSWSSVLLVQDRHGPVLPWFARGTDYVGAGPALAWDEPRVLAAGVPVEVGLLTVVVDRRLDVPSAQGFAELAHRTAAQV</sequence>
<organism evidence="7 8">
    <name type="scientific">Kineococcus halophytocola</name>
    <dbReference type="NCBI Taxonomy" id="3234027"/>
    <lineage>
        <taxon>Bacteria</taxon>
        <taxon>Bacillati</taxon>
        <taxon>Actinomycetota</taxon>
        <taxon>Actinomycetes</taxon>
        <taxon>Kineosporiales</taxon>
        <taxon>Kineosporiaceae</taxon>
        <taxon>Kineococcus</taxon>
    </lineage>
</organism>
<evidence type="ECO:0000313" key="8">
    <source>
        <dbReference type="Proteomes" id="UP001565927"/>
    </source>
</evidence>
<dbReference type="Pfam" id="PF00356">
    <property type="entry name" value="LacI"/>
    <property type="match status" value="1"/>
</dbReference>
<accession>A0ABV4GY87</accession>
<protein>
    <submittedName>
        <fullName evidence="7">DUF6807 family protein</fullName>
    </submittedName>
</protein>
<evidence type="ECO:0000259" key="5">
    <source>
        <dbReference type="PROSITE" id="PS50932"/>
    </source>
</evidence>
<dbReference type="CDD" id="cd01392">
    <property type="entry name" value="HTH_LacI"/>
    <property type="match status" value="1"/>
</dbReference>
<keyword evidence="1" id="KW-0805">Transcription regulation</keyword>
<dbReference type="PANTHER" id="PTHR30146:SF155">
    <property type="entry name" value="ALANINE RACEMASE"/>
    <property type="match status" value="1"/>
</dbReference>
<dbReference type="SMART" id="SM00354">
    <property type="entry name" value="HTH_LACI"/>
    <property type="match status" value="1"/>
</dbReference>
<dbReference type="Pfam" id="PF13377">
    <property type="entry name" value="Peripla_BP_3"/>
    <property type="match status" value="1"/>
</dbReference>
<dbReference type="PROSITE" id="PS50943">
    <property type="entry name" value="HTH_CROC1"/>
    <property type="match status" value="1"/>
</dbReference>
<keyword evidence="3" id="KW-0804">Transcription</keyword>
<comment type="caution">
    <text evidence="7">The sequence shown here is derived from an EMBL/GenBank/DDBJ whole genome shotgun (WGS) entry which is preliminary data.</text>
</comment>
<dbReference type="EMBL" id="JBGFTU010000005">
    <property type="protein sequence ID" value="MEZ0164278.1"/>
    <property type="molecule type" value="Genomic_DNA"/>
</dbReference>
<evidence type="ECO:0000256" key="2">
    <source>
        <dbReference type="ARBA" id="ARBA00023125"/>
    </source>
</evidence>
<evidence type="ECO:0000313" key="7">
    <source>
        <dbReference type="EMBL" id="MEZ0164278.1"/>
    </source>
</evidence>
<keyword evidence="8" id="KW-1185">Reference proteome</keyword>
<keyword evidence="2" id="KW-0238">DNA-binding</keyword>
<dbReference type="PROSITE" id="PS50932">
    <property type="entry name" value="HTH_LACI_2"/>
    <property type="match status" value="1"/>
</dbReference>
<dbReference type="Gene3D" id="3.40.50.2300">
    <property type="match status" value="2"/>
</dbReference>
<feature type="domain" description="HTH lacI-type" evidence="5">
    <location>
        <begin position="13"/>
        <end position="67"/>
    </location>
</feature>
<dbReference type="RefSeq" id="WP_370440523.1">
    <property type="nucleotide sequence ID" value="NZ_JBGFTU010000005.1"/>
</dbReference>
<dbReference type="Pfam" id="PF14100">
    <property type="entry name" value="DUF6807"/>
    <property type="match status" value="1"/>
</dbReference>
<dbReference type="InterPro" id="IPR028082">
    <property type="entry name" value="Peripla_BP_I"/>
</dbReference>
<name>A0ABV4GY87_9ACTN</name>
<dbReference type="InterPro" id="IPR010982">
    <property type="entry name" value="Lambda_DNA-bd_dom_sf"/>
</dbReference>
<dbReference type="SUPFAM" id="SSF53822">
    <property type="entry name" value="Periplasmic binding protein-like I"/>
    <property type="match status" value="1"/>
</dbReference>
<evidence type="ECO:0000259" key="6">
    <source>
        <dbReference type="PROSITE" id="PS50943"/>
    </source>
</evidence>
<reference evidence="7 8" key="1">
    <citation type="submission" date="2024-07" db="EMBL/GenBank/DDBJ databases">
        <authorList>
            <person name="Thanompreechachai J."/>
            <person name="Duangmal K."/>
        </authorList>
    </citation>
    <scope>NUCLEOTIDE SEQUENCE [LARGE SCALE GENOMIC DNA]</scope>
    <source>
        <strain evidence="7 8">LSe6-4</strain>
    </source>
</reference>
<evidence type="ECO:0000256" key="4">
    <source>
        <dbReference type="SAM" id="MobiDB-lite"/>
    </source>
</evidence>
<dbReference type="CDD" id="cd06267">
    <property type="entry name" value="PBP1_LacI_sugar_binding-like"/>
    <property type="match status" value="1"/>
</dbReference>
<dbReference type="InterPro" id="IPR046335">
    <property type="entry name" value="LacI/GalR-like_sensor"/>
</dbReference>
<proteinExistence type="predicted"/>
<evidence type="ECO:0000256" key="3">
    <source>
        <dbReference type="ARBA" id="ARBA00023163"/>
    </source>
</evidence>
<feature type="domain" description="HTH cro/C1-type" evidence="6">
    <location>
        <begin position="14"/>
        <end position="50"/>
    </location>
</feature>
<dbReference type="Gene3D" id="1.10.260.40">
    <property type="entry name" value="lambda repressor-like DNA-binding domains"/>
    <property type="match status" value="1"/>
</dbReference>